<evidence type="ECO:0000313" key="12">
    <source>
        <dbReference type="Proteomes" id="UP000198762"/>
    </source>
</evidence>
<evidence type="ECO:0000259" key="9">
    <source>
        <dbReference type="Pfam" id="PF00108"/>
    </source>
</evidence>
<dbReference type="FunFam" id="3.40.47.10:FF:000010">
    <property type="entry name" value="Acetyl-CoA acetyltransferase (Thiolase)"/>
    <property type="match status" value="1"/>
</dbReference>
<dbReference type="RefSeq" id="WP_091851565.1">
    <property type="nucleotide sequence ID" value="NZ_FOHZ01000009.1"/>
</dbReference>
<feature type="active site" description="Proton acceptor" evidence="7">
    <location>
        <position position="385"/>
    </location>
</feature>
<gene>
    <name evidence="11" type="ORF">SAMN04487962_10937</name>
</gene>
<dbReference type="GO" id="GO:0033812">
    <property type="term" value="F:3-oxoadipyl-CoA thiolase activity"/>
    <property type="evidence" value="ECO:0007669"/>
    <property type="project" value="UniProtKB-EC"/>
</dbReference>
<dbReference type="STRING" id="430453.SAMN04487962_10937"/>
<dbReference type="InterPro" id="IPR020613">
    <property type="entry name" value="Thiolase_CS"/>
</dbReference>
<evidence type="ECO:0000256" key="3">
    <source>
        <dbReference type="ARBA" id="ARBA00022679"/>
    </source>
</evidence>
<evidence type="ECO:0000313" key="11">
    <source>
        <dbReference type="EMBL" id="SET41094.1"/>
    </source>
</evidence>
<dbReference type="InterPro" id="IPR020616">
    <property type="entry name" value="Thiolase_N"/>
</dbReference>
<feature type="active site" description="Acyl-thioester intermediate" evidence="7">
    <location>
        <position position="88"/>
    </location>
</feature>
<dbReference type="EMBL" id="FOHZ01000009">
    <property type="protein sequence ID" value="SET41094.1"/>
    <property type="molecule type" value="Genomic_DNA"/>
</dbReference>
<dbReference type="Pfam" id="PF02803">
    <property type="entry name" value="Thiolase_C"/>
    <property type="match status" value="1"/>
</dbReference>
<dbReference type="CDD" id="cd00751">
    <property type="entry name" value="thiolase"/>
    <property type="match status" value="1"/>
</dbReference>
<evidence type="ECO:0000256" key="8">
    <source>
        <dbReference type="RuleBase" id="RU003557"/>
    </source>
</evidence>
<dbReference type="NCBIfam" id="NF006001">
    <property type="entry name" value="PRK08131.1"/>
    <property type="match status" value="1"/>
</dbReference>
<dbReference type="PROSITE" id="PS00098">
    <property type="entry name" value="THIOLASE_1"/>
    <property type="match status" value="1"/>
</dbReference>
<dbReference type="Proteomes" id="UP000198762">
    <property type="component" value="Unassembled WGS sequence"/>
</dbReference>
<keyword evidence="3 8" id="KW-0808">Transferase</keyword>
<evidence type="ECO:0000259" key="10">
    <source>
        <dbReference type="Pfam" id="PF02803"/>
    </source>
</evidence>
<comment type="pathway">
    <text evidence="1">Lipid metabolism.</text>
</comment>
<reference evidence="12" key="1">
    <citation type="submission" date="2016-10" db="EMBL/GenBank/DDBJ databases">
        <authorList>
            <person name="Varghese N."/>
            <person name="Submissions S."/>
        </authorList>
    </citation>
    <scope>NUCLEOTIDE SEQUENCE [LARGE SCALE GENOMIC DNA]</scope>
    <source>
        <strain evidence="12">CGMCC 1.6489</strain>
    </source>
</reference>
<evidence type="ECO:0000256" key="5">
    <source>
        <dbReference type="ARBA" id="ARBA00024073"/>
    </source>
</evidence>
<comment type="catalytic activity">
    <reaction evidence="6">
        <text>succinyl-CoA + acetyl-CoA = 3-oxoadipyl-CoA + CoA</text>
        <dbReference type="Rhea" id="RHEA:19481"/>
        <dbReference type="ChEBI" id="CHEBI:57287"/>
        <dbReference type="ChEBI" id="CHEBI:57288"/>
        <dbReference type="ChEBI" id="CHEBI:57292"/>
        <dbReference type="ChEBI" id="CHEBI:57348"/>
        <dbReference type="EC" id="2.3.1.174"/>
    </reaction>
</comment>
<protein>
    <recommendedName>
        <fullName evidence="5">acetyl-CoA C-acyltransferase</fullName>
        <ecNumber evidence="5">2.3.1.16</ecNumber>
    </recommendedName>
</protein>
<dbReference type="Pfam" id="PF00108">
    <property type="entry name" value="Thiolase_N"/>
    <property type="match status" value="1"/>
</dbReference>
<dbReference type="OrthoDB" id="8951704at2"/>
<dbReference type="GO" id="GO:0006635">
    <property type="term" value="P:fatty acid beta-oxidation"/>
    <property type="evidence" value="ECO:0007669"/>
    <property type="project" value="TreeGrafter"/>
</dbReference>
<dbReference type="EC" id="2.3.1.16" evidence="5"/>
<dbReference type="InterPro" id="IPR016039">
    <property type="entry name" value="Thiolase-like"/>
</dbReference>
<feature type="active site" description="Proton acceptor" evidence="7">
    <location>
        <position position="355"/>
    </location>
</feature>
<feature type="domain" description="Thiolase C-terminal" evidence="10">
    <location>
        <begin position="275"/>
        <end position="398"/>
    </location>
</feature>
<evidence type="ECO:0000256" key="7">
    <source>
        <dbReference type="PIRSR" id="PIRSR000429-1"/>
    </source>
</evidence>
<dbReference type="InterPro" id="IPR050215">
    <property type="entry name" value="Thiolase-like_sf_Thiolase"/>
</dbReference>
<dbReference type="InterPro" id="IPR020617">
    <property type="entry name" value="Thiolase_C"/>
</dbReference>
<evidence type="ECO:0000256" key="4">
    <source>
        <dbReference type="ARBA" id="ARBA00023315"/>
    </source>
</evidence>
<dbReference type="GO" id="GO:0010124">
    <property type="term" value="P:phenylacetate catabolic process"/>
    <property type="evidence" value="ECO:0007669"/>
    <property type="project" value="TreeGrafter"/>
</dbReference>
<dbReference type="InterPro" id="IPR020610">
    <property type="entry name" value="Thiolase_AS"/>
</dbReference>
<proteinExistence type="inferred from homology"/>
<feature type="domain" description="Thiolase N-terminal" evidence="9">
    <location>
        <begin position="4"/>
        <end position="264"/>
    </location>
</feature>
<keyword evidence="12" id="KW-1185">Reference proteome</keyword>
<dbReference type="AlphaFoldDB" id="A0A1I0E7P2"/>
<dbReference type="InterPro" id="IPR020615">
    <property type="entry name" value="Thiolase_acyl_enz_int_AS"/>
</dbReference>
<comment type="similarity">
    <text evidence="2 8">Belongs to the thiolase-like superfamily. Thiolase family.</text>
</comment>
<dbReference type="PIRSF" id="PIRSF000429">
    <property type="entry name" value="Ac-CoA_Ac_transf"/>
    <property type="match status" value="1"/>
</dbReference>
<dbReference type="GO" id="GO:0005737">
    <property type="term" value="C:cytoplasm"/>
    <property type="evidence" value="ECO:0007669"/>
    <property type="project" value="UniProtKB-ARBA"/>
</dbReference>
<evidence type="ECO:0000256" key="2">
    <source>
        <dbReference type="ARBA" id="ARBA00010982"/>
    </source>
</evidence>
<organism evidence="11 12">
    <name type="scientific">Marinobacter segnicrescens</name>
    <dbReference type="NCBI Taxonomy" id="430453"/>
    <lineage>
        <taxon>Bacteria</taxon>
        <taxon>Pseudomonadati</taxon>
        <taxon>Pseudomonadota</taxon>
        <taxon>Gammaproteobacteria</taxon>
        <taxon>Pseudomonadales</taxon>
        <taxon>Marinobacteraceae</taxon>
        <taxon>Marinobacter</taxon>
    </lineage>
</organism>
<keyword evidence="4 8" id="KW-0012">Acyltransferase</keyword>
<dbReference type="PROSITE" id="PS00737">
    <property type="entry name" value="THIOLASE_2"/>
    <property type="match status" value="1"/>
</dbReference>
<dbReference type="NCBIfam" id="TIGR01930">
    <property type="entry name" value="AcCoA-C-Actrans"/>
    <property type="match status" value="1"/>
</dbReference>
<dbReference type="PANTHER" id="PTHR43853">
    <property type="entry name" value="3-KETOACYL-COA THIOLASE, PEROXISOMAL"/>
    <property type="match status" value="1"/>
</dbReference>
<dbReference type="SUPFAM" id="SSF53901">
    <property type="entry name" value="Thiolase-like"/>
    <property type="match status" value="2"/>
</dbReference>
<evidence type="ECO:0000256" key="1">
    <source>
        <dbReference type="ARBA" id="ARBA00005189"/>
    </source>
</evidence>
<sequence length="401" mass="42252">MSAYIYDGLRTPFGRHAGALAKVRPDDLLASVIKAVIERNGFERSAYEDVIAGCTNQAGEDARNIARHAGLMAGLPVETGGLTVNRLCGSGLAAIIDAARAVRCGEGELFIAGGSESMSRAPFVMAKSEAPYSRDFRMFDSTIGARFPNPRVEAEFGNDTMPQTADNIARDLGLTRDKVDEFAAQSQARYEAARKLGFYDEEILGIEVPQGRKKPPVTVDQDEHPRPQSDLAALSNLRPLFEGGVVTAGNASGVNDGAAALIIGSLEAGEKAGIKPRGRIVSAAIAGVEPRVMGYGPVPACEKALARAGLSINDMDVIEINEAFAAQVLGCTTKLGIDQTDPRLNPNGGAIAVGHPLGASGARIALTATRQLERMEGRYALISMCIGVGQGIAAVIERYQD</sequence>
<dbReference type="PROSITE" id="PS00099">
    <property type="entry name" value="THIOLASE_3"/>
    <property type="match status" value="1"/>
</dbReference>
<accession>A0A1I0E7P2</accession>
<dbReference type="PANTHER" id="PTHR43853:SF2">
    <property type="entry name" value="3-OXOADIPYL-COA_3-OXO-5,6-DEHYDROSUBERYL-COA THIOLASE"/>
    <property type="match status" value="1"/>
</dbReference>
<name>A0A1I0E7P2_9GAMM</name>
<evidence type="ECO:0000256" key="6">
    <source>
        <dbReference type="ARBA" id="ARBA00048527"/>
    </source>
</evidence>
<dbReference type="Gene3D" id="3.40.47.10">
    <property type="match status" value="1"/>
</dbReference>
<dbReference type="InterPro" id="IPR002155">
    <property type="entry name" value="Thiolase"/>
</dbReference>